<dbReference type="OrthoDB" id="2910287at2759"/>
<sequence>MQTKKLAILIAYLAGSIFAPQASAEPTEAQDVPKVLFCDQTGFNPPCITEIASIGECITLRPQWADKVSSLQPNREAGICRFYKEKYCFGEYIDFEYPGHDNLPAIPGRWNDNIESYECFGNN</sequence>
<dbReference type="GeneID" id="25786669"/>
<dbReference type="STRING" id="452589.G9NHP6"/>
<organism evidence="2 3">
    <name type="scientific">Hypocrea atroviridis (strain ATCC 20476 / IMI 206040)</name>
    <name type="common">Trichoderma atroviride</name>
    <dbReference type="NCBI Taxonomy" id="452589"/>
    <lineage>
        <taxon>Eukaryota</taxon>
        <taxon>Fungi</taxon>
        <taxon>Dikarya</taxon>
        <taxon>Ascomycota</taxon>
        <taxon>Pezizomycotina</taxon>
        <taxon>Sordariomycetes</taxon>
        <taxon>Hypocreomycetidae</taxon>
        <taxon>Hypocreales</taxon>
        <taxon>Hypocreaceae</taxon>
        <taxon>Trichoderma</taxon>
    </lineage>
</organism>
<dbReference type="KEGG" id="tatv:25786669"/>
<evidence type="ECO:0000313" key="2">
    <source>
        <dbReference type="EMBL" id="EHK49781.1"/>
    </source>
</evidence>
<name>G9NHP6_HYPAI</name>
<keyword evidence="3" id="KW-1185">Reference proteome</keyword>
<evidence type="ECO:0000313" key="3">
    <source>
        <dbReference type="Proteomes" id="UP000005426"/>
    </source>
</evidence>
<accession>G9NHP6</accession>
<protein>
    <submittedName>
        <fullName evidence="2">Uncharacterized protein</fullName>
    </submittedName>
</protein>
<proteinExistence type="predicted"/>
<dbReference type="eggNOG" id="ENOG502S2GC">
    <property type="taxonomic scope" value="Eukaryota"/>
</dbReference>
<dbReference type="OMA" id="GRYNDFF"/>
<comment type="caution">
    <text evidence="2">The sequence shown here is derived from an EMBL/GenBank/DDBJ whole genome shotgun (WGS) entry which is preliminary data.</text>
</comment>
<dbReference type="HOGENOM" id="CLU_136885_4_0_1"/>
<dbReference type="Proteomes" id="UP000005426">
    <property type="component" value="Unassembled WGS sequence"/>
</dbReference>
<dbReference type="RefSeq" id="XP_013947944.1">
    <property type="nucleotide sequence ID" value="XM_014092469.1"/>
</dbReference>
<feature type="chain" id="PRO_5003524342" evidence="1">
    <location>
        <begin position="25"/>
        <end position="123"/>
    </location>
</feature>
<dbReference type="AlphaFoldDB" id="G9NHP6"/>
<reference evidence="2 3" key="1">
    <citation type="journal article" date="2011" name="Genome Biol.">
        <title>Comparative genome sequence analysis underscores mycoparasitism as the ancestral life style of Trichoderma.</title>
        <authorList>
            <person name="Kubicek C.P."/>
            <person name="Herrera-Estrella A."/>
            <person name="Seidl-Seiboth V."/>
            <person name="Martinez D.A."/>
            <person name="Druzhinina I.S."/>
            <person name="Thon M."/>
            <person name="Zeilinger S."/>
            <person name="Casas-Flores S."/>
            <person name="Horwitz B.A."/>
            <person name="Mukherjee P.K."/>
            <person name="Mukherjee M."/>
            <person name="Kredics L."/>
            <person name="Alcaraz L.D."/>
            <person name="Aerts A."/>
            <person name="Antal Z."/>
            <person name="Atanasova L."/>
            <person name="Cervantes-Badillo M.G."/>
            <person name="Challacombe J."/>
            <person name="Chertkov O."/>
            <person name="McCluskey K."/>
            <person name="Coulpier F."/>
            <person name="Deshpande N."/>
            <person name="von Doehren H."/>
            <person name="Ebbole D.J."/>
            <person name="Esquivel-Naranjo E.U."/>
            <person name="Fekete E."/>
            <person name="Flipphi M."/>
            <person name="Glaser F."/>
            <person name="Gomez-Rodriguez E.Y."/>
            <person name="Gruber S."/>
            <person name="Han C."/>
            <person name="Henrissat B."/>
            <person name="Hermosa R."/>
            <person name="Hernandez-Onate M."/>
            <person name="Karaffa L."/>
            <person name="Kosti I."/>
            <person name="Le Crom S."/>
            <person name="Lindquist E."/>
            <person name="Lucas S."/>
            <person name="Luebeck M."/>
            <person name="Luebeck P.S."/>
            <person name="Margeot A."/>
            <person name="Metz B."/>
            <person name="Misra M."/>
            <person name="Nevalainen H."/>
            <person name="Omann M."/>
            <person name="Packer N."/>
            <person name="Perrone G."/>
            <person name="Uresti-Rivera E.E."/>
            <person name="Salamov A."/>
            <person name="Schmoll M."/>
            <person name="Seiboth B."/>
            <person name="Shapiro H."/>
            <person name="Sukno S."/>
            <person name="Tamayo-Ramos J.A."/>
            <person name="Tisch D."/>
            <person name="Wiest A."/>
            <person name="Wilkinson H.H."/>
            <person name="Zhang M."/>
            <person name="Coutinho P.M."/>
            <person name="Kenerley C.M."/>
            <person name="Monte E."/>
            <person name="Baker S.E."/>
            <person name="Grigoriev I.V."/>
        </authorList>
    </citation>
    <scope>NUCLEOTIDE SEQUENCE [LARGE SCALE GENOMIC DNA]</scope>
    <source>
        <strain evidence="3">ATCC 20476 / IMI 206040</strain>
    </source>
</reference>
<feature type="signal peptide" evidence="1">
    <location>
        <begin position="1"/>
        <end position="24"/>
    </location>
</feature>
<dbReference type="EMBL" id="ABDG02000015">
    <property type="protein sequence ID" value="EHK49781.1"/>
    <property type="molecule type" value="Genomic_DNA"/>
</dbReference>
<evidence type="ECO:0000256" key="1">
    <source>
        <dbReference type="SAM" id="SignalP"/>
    </source>
</evidence>
<gene>
    <name evidence="2" type="ORF">TRIATDRAFT_94362</name>
</gene>
<keyword evidence="1" id="KW-0732">Signal</keyword>